<sequence>MKKKLVIDTDGVCDDVRAISMALQTEEVEVIALTAVNGCVTVHQACANLARMLRANRSRVPIFRGAECPLIGNNYSHKDDEHFFGIDGLGSVPNEFPKVIPDDFNAFVADKHAALALFELFSSNHGTILVCIGPLTNVALALKLNPTFASLPHRMVILGGNVYGMGNVQSYSTAECNFNCDPEAAHIVLKEMQCPVTIVPWETFMAKSDQKHAIDFHAHLSLDVPLAKFFATVTNLGRARMEANNRQFAYCDEIAVGIAIAEGQIIREAKMLRASVELHGELTRGQIAVDWTSVLYGMDNGLIGEHPKLCKRRQQIEFVLDYDVHRLDRMVTEAIENSARNLDQTLTIESQLSLDECENINEK</sequence>
<name>A0ABD2KBM8_9BILA</name>
<organism evidence="3 4">
    <name type="scientific">Heterodera trifolii</name>
    <dbReference type="NCBI Taxonomy" id="157864"/>
    <lineage>
        <taxon>Eukaryota</taxon>
        <taxon>Metazoa</taxon>
        <taxon>Ecdysozoa</taxon>
        <taxon>Nematoda</taxon>
        <taxon>Chromadorea</taxon>
        <taxon>Rhabditida</taxon>
        <taxon>Tylenchina</taxon>
        <taxon>Tylenchomorpha</taxon>
        <taxon>Tylenchoidea</taxon>
        <taxon>Heteroderidae</taxon>
        <taxon>Heteroderinae</taxon>
        <taxon>Heterodera</taxon>
    </lineage>
</organism>
<comment type="caution">
    <text evidence="3">The sequence shown here is derived from an EMBL/GenBank/DDBJ whole genome shotgun (WGS) entry which is preliminary data.</text>
</comment>
<dbReference type="InterPro" id="IPR036452">
    <property type="entry name" value="Ribo_hydro-like"/>
</dbReference>
<evidence type="ECO:0000313" key="4">
    <source>
        <dbReference type="Proteomes" id="UP001620626"/>
    </source>
</evidence>
<dbReference type="PANTHER" id="PTHR46190">
    <property type="entry name" value="SI:CH211-201H21.5-RELATED"/>
    <property type="match status" value="1"/>
</dbReference>
<accession>A0ABD2KBM8</accession>
<dbReference type="EMBL" id="JBICBT010000791">
    <property type="protein sequence ID" value="KAL3100334.1"/>
    <property type="molecule type" value="Genomic_DNA"/>
</dbReference>
<protein>
    <recommendedName>
        <fullName evidence="2">Inosine/uridine-preferring nucleoside hydrolase domain-containing protein</fullName>
    </recommendedName>
</protein>
<dbReference type="InterPro" id="IPR001910">
    <property type="entry name" value="Inosine/uridine_hydrolase_dom"/>
</dbReference>
<proteinExistence type="inferred from homology"/>
<dbReference type="Pfam" id="PF01156">
    <property type="entry name" value="IU_nuc_hydro"/>
    <property type="match status" value="1"/>
</dbReference>
<evidence type="ECO:0000256" key="1">
    <source>
        <dbReference type="ARBA" id="ARBA00009176"/>
    </source>
</evidence>
<keyword evidence="4" id="KW-1185">Reference proteome</keyword>
<gene>
    <name evidence="3" type="ORF">niasHT_029496</name>
</gene>
<comment type="similarity">
    <text evidence="1">Belongs to the IUNH family.</text>
</comment>
<dbReference type="Gene3D" id="3.90.245.10">
    <property type="entry name" value="Ribonucleoside hydrolase-like"/>
    <property type="match status" value="1"/>
</dbReference>
<reference evidence="3 4" key="1">
    <citation type="submission" date="2024-10" db="EMBL/GenBank/DDBJ databases">
        <authorList>
            <person name="Kim D."/>
        </authorList>
    </citation>
    <scope>NUCLEOTIDE SEQUENCE [LARGE SCALE GENOMIC DNA]</scope>
    <source>
        <strain evidence="3">BH-2024</strain>
    </source>
</reference>
<feature type="domain" description="Inosine/uridine-preferring nucleoside hydrolase" evidence="2">
    <location>
        <begin position="5"/>
        <end position="326"/>
    </location>
</feature>
<evidence type="ECO:0000313" key="3">
    <source>
        <dbReference type="EMBL" id="KAL3100334.1"/>
    </source>
</evidence>
<dbReference type="SUPFAM" id="SSF53590">
    <property type="entry name" value="Nucleoside hydrolase"/>
    <property type="match status" value="1"/>
</dbReference>
<dbReference type="PANTHER" id="PTHR46190:SF1">
    <property type="entry name" value="SI:CH211-201H21.5"/>
    <property type="match status" value="1"/>
</dbReference>
<evidence type="ECO:0000259" key="2">
    <source>
        <dbReference type="Pfam" id="PF01156"/>
    </source>
</evidence>
<dbReference type="AlphaFoldDB" id="A0ABD2KBM8"/>
<dbReference type="InterPro" id="IPR052775">
    <property type="entry name" value="IUN_hydrolase"/>
</dbReference>
<dbReference type="GO" id="GO:0016799">
    <property type="term" value="F:hydrolase activity, hydrolyzing N-glycosyl compounds"/>
    <property type="evidence" value="ECO:0007669"/>
    <property type="project" value="UniProtKB-ARBA"/>
</dbReference>
<dbReference type="Proteomes" id="UP001620626">
    <property type="component" value="Unassembled WGS sequence"/>
</dbReference>